<gene>
    <name evidence="1" type="ORF">ALGA_3317</name>
</gene>
<evidence type="ECO:0000313" key="1">
    <source>
        <dbReference type="EMBL" id="BAX81616.1"/>
    </source>
</evidence>
<dbReference type="AlphaFoldDB" id="A0A1Y1CMI1"/>
<keyword evidence="2" id="KW-1185">Reference proteome</keyword>
<name>A0A1Y1CMI1_9BACT</name>
<organism evidence="1 2">
    <name type="scientific">Labilibaculum antarcticum</name>
    <dbReference type="NCBI Taxonomy" id="1717717"/>
    <lineage>
        <taxon>Bacteria</taxon>
        <taxon>Pseudomonadati</taxon>
        <taxon>Bacteroidota</taxon>
        <taxon>Bacteroidia</taxon>
        <taxon>Marinilabiliales</taxon>
        <taxon>Marinifilaceae</taxon>
        <taxon>Labilibaculum</taxon>
    </lineage>
</organism>
<dbReference type="Proteomes" id="UP000218267">
    <property type="component" value="Chromosome"/>
</dbReference>
<evidence type="ECO:0000313" key="2">
    <source>
        <dbReference type="Proteomes" id="UP000218267"/>
    </source>
</evidence>
<accession>A0A1Y1CMI1</accession>
<reference evidence="1 2" key="1">
    <citation type="journal article" date="2018" name="Mar. Genomics">
        <title>Complete genome sequence of Marinifilaceae bacterium strain SPP2, isolated from the Antarctic marine sediment.</title>
        <authorList>
            <person name="Watanabe M."/>
            <person name="Kojima H."/>
            <person name="Fukui M."/>
        </authorList>
    </citation>
    <scope>NUCLEOTIDE SEQUENCE [LARGE SCALE GENOMIC DNA]</scope>
    <source>
        <strain evidence="1 2">SPP2</strain>
    </source>
</reference>
<dbReference type="KEGG" id="mbas:ALGA_3317"/>
<dbReference type="EMBL" id="AP018042">
    <property type="protein sequence ID" value="BAX81616.1"/>
    <property type="molecule type" value="Genomic_DNA"/>
</dbReference>
<reference evidence="2" key="2">
    <citation type="journal article" date="2020" name="Antonie Van Leeuwenhoek">
        <title>Labilibaculum antarcticum sp. nov., a novel facultative anaerobic, psychrotorelant bacterium isolated from marine sediment of Antarctica.</title>
        <authorList>
            <person name="Watanabe M."/>
            <person name="Kojima H."/>
            <person name="Fukui M."/>
        </authorList>
    </citation>
    <scope>NUCLEOTIDE SEQUENCE [LARGE SCALE GENOMIC DNA]</scope>
    <source>
        <strain evidence="2">SPP2</strain>
    </source>
</reference>
<sequence length="61" mass="7092">MLVDRLFEVNMNNLLVVKQPVSALKIKKVVYYSESRDRKGASKAVECFFRGLSLYILKFVH</sequence>
<protein>
    <submittedName>
        <fullName evidence="1">Uncharacterized protein</fullName>
    </submittedName>
</protein>
<proteinExistence type="predicted"/>